<evidence type="ECO:0000313" key="2">
    <source>
        <dbReference type="EMBL" id="GEU72207.1"/>
    </source>
</evidence>
<dbReference type="EMBL" id="BKCJ010006446">
    <property type="protein sequence ID" value="GEU72207.1"/>
    <property type="molecule type" value="Genomic_DNA"/>
</dbReference>
<organism evidence="2">
    <name type="scientific">Tanacetum cinerariifolium</name>
    <name type="common">Dalmatian daisy</name>
    <name type="synonym">Chrysanthemum cinerariifolium</name>
    <dbReference type="NCBI Taxonomy" id="118510"/>
    <lineage>
        <taxon>Eukaryota</taxon>
        <taxon>Viridiplantae</taxon>
        <taxon>Streptophyta</taxon>
        <taxon>Embryophyta</taxon>
        <taxon>Tracheophyta</taxon>
        <taxon>Spermatophyta</taxon>
        <taxon>Magnoliopsida</taxon>
        <taxon>eudicotyledons</taxon>
        <taxon>Gunneridae</taxon>
        <taxon>Pentapetalae</taxon>
        <taxon>asterids</taxon>
        <taxon>campanulids</taxon>
        <taxon>Asterales</taxon>
        <taxon>Asteraceae</taxon>
        <taxon>Asteroideae</taxon>
        <taxon>Anthemideae</taxon>
        <taxon>Anthemidinae</taxon>
        <taxon>Tanacetum</taxon>
    </lineage>
</organism>
<reference evidence="2" key="1">
    <citation type="journal article" date="2019" name="Sci. Rep.">
        <title>Draft genome of Tanacetum cinerariifolium, the natural source of mosquito coil.</title>
        <authorList>
            <person name="Yamashiro T."/>
            <person name="Shiraishi A."/>
            <person name="Satake H."/>
            <person name="Nakayama K."/>
        </authorList>
    </citation>
    <scope>NUCLEOTIDE SEQUENCE</scope>
</reference>
<dbReference type="AlphaFoldDB" id="A0A6L2MFX8"/>
<evidence type="ECO:0000256" key="1">
    <source>
        <dbReference type="SAM" id="MobiDB-lite"/>
    </source>
</evidence>
<proteinExistence type="predicted"/>
<feature type="region of interest" description="Disordered" evidence="1">
    <location>
        <begin position="79"/>
        <end position="107"/>
    </location>
</feature>
<sequence length="165" mass="18453">MCLWRGWLPKECFATFFRCEHAIRADPNILQKKNTPICTAPVQTTAARIYLHEDNSPSCSVSRVLEELRDNNVPISKAANLSSSKKNHASYNSPKKSIFRNEGDSSSFSNAPNKFNWVIGSSSGEKWHAFVDDTLVPDSTKLQWGNGFKFKFSINDAEHNAVISG</sequence>
<protein>
    <submittedName>
        <fullName evidence="2">Methyl-CpG-binding domain-containing protein 7-like isoform X2</fullName>
    </submittedName>
</protein>
<name>A0A6L2MFX8_TANCI</name>
<comment type="caution">
    <text evidence="2">The sequence shown here is derived from an EMBL/GenBank/DDBJ whole genome shotgun (WGS) entry which is preliminary data.</text>
</comment>
<gene>
    <name evidence="2" type="ORF">Tci_044185</name>
</gene>
<accession>A0A6L2MFX8</accession>